<accession>A0A417Z244</accession>
<evidence type="ECO:0000313" key="2">
    <source>
        <dbReference type="EMBL" id="RHW44074.1"/>
    </source>
</evidence>
<name>A0A417Z244_9MICO</name>
<comment type="caution">
    <text evidence="2">The sequence shown here is derived from an EMBL/GenBank/DDBJ whole genome shotgun (WGS) entry which is preliminary data.</text>
</comment>
<evidence type="ECO:0000313" key="3">
    <source>
        <dbReference type="Proteomes" id="UP000285376"/>
    </source>
</evidence>
<reference evidence="2 3" key="1">
    <citation type="submission" date="2018-08" db="EMBL/GenBank/DDBJ databases">
        <title>Whole genome sequence analysis of Dermacoccus abyssi bacteria isolated from Deep Mariana trench Micromonospora spp reveals genes involved in the environmental adaptation and production of secondary metabolites.</title>
        <authorList>
            <person name="Abdel-Mageed W.M."/>
            <person name="Lehri B."/>
            <person name="Nouioui I."/>
            <person name="Goodfellow I."/>
            <person name="Jaspars M."/>
            <person name="Karlyshev A."/>
        </authorList>
    </citation>
    <scope>NUCLEOTIDE SEQUENCE [LARGE SCALE GENOMIC DNA]</scope>
    <source>
        <strain evidence="2 3">MT1.1</strain>
    </source>
</reference>
<protein>
    <submittedName>
        <fullName evidence="2">Uncharacterized protein</fullName>
    </submittedName>
</protein>
<sequence>MGSLSTGGGSSAVAASAHAGCERFRHTDPMVTGLARRELAERLGHADADGGIPEARWMRAMTFERLVKDERFVSPLLTTAVGDLRLRRPDAVTRLDARVSVGATAQALAQAHEAAVEHGHCTLITSLAVPFVGLEGETGATPVKPDFAIVTPRFADDPLGPGAAGPDELDEALQAADANDETMTAVADEAIGSWLVMGDAKDYGRVRSRIDDGRMLKGFLQVALGAESAEAWSKRPADMRVHTYGALAVPRNSFLQPTAVMERLDDHRAEVRARAAEREALRQEVHAETGGDHVPESELQAWVDLREKEFDPTSCQTCSMFRYCRHQLRTSSDATDVLVEIGAPTDDRPALAALVTDGVAPERTSTTLTAAVRATLEGAPQFTPHGRIDPVGEAGTIEVVVAKAESSALGVYGMAVRRVLTDGTLSELACFATAEPQAPDTRLSVMSLLGEQLAAAMKELLATAPLDKDGEPDPSPVHLVVPDRATADLLVSIADSLAGIETSRLRWARDLEAGREPLTFDGNPATVPAPLTDEQRLAVSFLLEDDRSRALVGRSTTVVLRDVVARHVIPGGPLGDAGRLDYLLAWATRETPIDHRALSDEIADRHETPGARLSRDRSDELFSHISMRRKRHEQEAVEGSFHVKPPEGPPFPDLVRDELDYKSSLFDDARSVLADLPDAPTRVAHRAHEGAAQEVWRRRLHLHASDLVRFGRTSRWWRNSQVEILSGDAEFVHGLAMLGDPQEARDAALNAGVRHVALARVVGDNPLVLAVGSRRFTAGQNVVALHINDEPTIAEGIPNAKSPTKWGRIPIGALLDLDDVERAALPDEAAPVGYRLFGFEPANPTKGKEPRELTVGDDIVLGDYEKFGNFSYRREVAVPMPNLDTSSAPRPARRNAEACGPGSYANDPENHAWCCKPHEAAEAEFSDYLAERREAGELNPQVWPPLVDTDAFDIAEGTLPQADDEDVDATQPPSDLTRDDLGE</sequence>
<evidence type="ECO:0000256" key="1">
    <source>
        <dbReference type="SAM" id="MobiDB-lite"/>
    </source>
</evidence>
<proteinExistence type="predicted"/>
<feature type="region of interest" description="Disordered" evidence="1">
    <location>
        <begin position="882"/>
        <end position="903"/>
    </location>
</feature>
<dbReference type="AlphaFoldDB" id="A0A417Z244"/>
<dbReference type="Proteomes" id="UP000285376">
    <property type="component" value="Unassembled WGS sequence"/>
</dbReference>
<feature type="region of interest" description="Disordered" evidence="1">
    <location>
        <begin position="936"/>
        <end position="983"/>
    </location>
</feature>
<dbReference type="EMBL" id="QWLM01000020">
    <property type="protein sequence ID" value="RHW44074.1"/>
    <property type="molecule type" value="Genomic_DNA"/>
</dbReference>
<organism evidence="2 3">
    <name type="scientific">Dermacoccus abyssi</name>
    <dbReference type="NCBI Taxonomy" id="322596"/>
    <lineage>
        <taxon>Bacteria</taxon>
        <taxon>Bacillati</taxon>
        <taxon>Actinomycetota</taxon>
        <taxon>Actinomycetes</taxon>
        <taxon>Micrococcales</taxon>
        <taxon>Dermacoccaceae</taxon>
        <taxon>Dermacoccus</taxon>
    </lineage>
</organism>
<gene>
    <name evidence="2" type="ORF">D1832_13420</name>
</gene>
<dbReference type="RefSeq" id="WP_118914748.1">
    <property type="nucleotide sequence ID" value="NZ_QWLM01000020.1"/>
</dbReference>